<dbReference type="RefSeq" id="WP_348395707.1">
    <property type="nucleotide sequence ID" value="NZ_CP136600.1"/>
</dbReference>
<dbReference type="EMBL" id="CP136600">
    <property type="protein sequence ID" value="WOH36897.1"/>
    <property type="molecule type" value="Genomic_DNA"/>
</dbReference>
<accession>A0ABZ0GLW9</accession>
<dbReference type="Pfam" id="PF03724">
    <property type="entry name" value="META"/>
    <property type="match status" value="1"/>
</dbReference>
<dbReference type="PANTHER" id="PTHR35535">
    <property type="entry name" value="HEAT SHOCK PROTEIN HSLJ"/>
    <property type="match status" value="1"/>
</dbReference>
<evidence type="ECO:0000313" key="2">
    <source>
        <dbReference type="EMBL" id="WOH36897.1"/>
    </source>
</evidence>
<dbReference type="InterPro" id="IPR053147">
    <property type="entry name" value="Hsp_HslJ-like"/>
</dbReference>
<organism evidence="2 3">
    <name type="scientific">Thalassotalea fonticola</name>
    <dbReference type="NCBI Taxonomy" id="3065649"/>
    <lineage>
        <taxon>Bacteria</taxon>
        <taxon>Pseudomonadati</taxon>
        <taxon>Pseudomonadota</taxon>
        <taxon>Gammaproteobacteria</taxon>
        <taxon>Alteromonadales</taxon>
        <taxon>Colwelliaceae</taxon>
        <taxon>Thalassotalea</taxon>
    </lineage>
</organism>
<gene>
    <name evidence="2" type="ORF">RI844_16190</name>
</gene>
<dbReference type="InterPro" id="IPR005184">
    <property type="entry name" value="DUF306_Meta_HslJ"/>
</dbReference>
<dbReference type="Proteomes" id="UP001301442">
    <property type="component" value="Chromosome"/>
</dbReference>
<dbReference type="Gene3D" id="2.40.128.270">
    <property type="match status" value="1"/>
</dbReference>
<evidence type="ECO:0000259" key="1">
    <source>
        <dbReference type="Pfam" id="PF03724"/>
    </source>
</evidence>
<sequence>MSPQLTKICLTIAASILCVACQTNDVKPEANPMALTLTGQVWQLTSLAGIPAKTGENKKSVNIEFLTEKNTYRGYAGCNNYSGSYDSSGRKLEIGPARATRKFCQNTSEQESKLFNALSAVDNYKIVDKTLTVTNDLNQILAVFTAN</sequence>
<name>A0ABZ0GLW9_9GAMM</name>
<reference evidence="2 3" key="1">
    <citation type="submission" date="2023-09" db="EMBL/GenBank/DDBJ databases">
        <authorList>
            <person name="Qi X."/>
        </authorList>
    </citation>
    <scope>NUCLEOTIDE SEQUENCE [LARGE SCALE GENOMIC DNA]</scope>
    <source>
        <strain evidence="2 3">S1-1</strain>
    </source>
</reference>
<evidence type="ECO:0000313" key="3">
    <source>
        <dbReference type="Proteomes" id="UP001301442"/>
    </source>
</evidence>
<keyword evidence="3" id="KW-1185">Reference proteome</keyword>
<feature type="domain" description="DUF306" evidence="1">
    <location>
        <begin position="36"/>
        <end position="141"/>
    </location>
</feature>
<proteinExistence type="predicted"/>
<dbReference type="InterPro" id="IPR038670">
    <property type="entry name" value="HslJ-like_sf"/>
</dbReference>
<protein>
    <submittedName>
        <fullName evidence="2">META domain-containing protein</fullName>
    </submittedName>
</protein>
<dbReference type="PANTHER" id="PTHR35535:SF2">
    <property type="entry name" value="DUF306 DOMAIN-CONTAINING PROTEIN"/>
    <property type="match status" value="1"/>
</dbReference>